<organism evidence="2 3">
    <name type="scientific">Trichinella spiralis</name>
    <name type="common">Trichina worm</name>
    <dbReference type="NCBI Taxonomy" id="6334"/>
    <lineage>
        <taxon>Eukaryota</taxon>
        <taxon>Metazoa</taxon>
        <taxon>Ecdysozoa</taxon>
        <taxon>Nematoda</taxon>
        <taxon>Enoplea</taxon>
        <taxon>Dorylaimia</taxon>
        <taxon>Trichinellida</taxon>
        <taxon>Trichinellidae</taxon>
        <taxon>Trichinella</taxon>
    </lineage>
</organism>
<keyword evidence="1" id="KW-0812">Transmembrane</keyword>
<protein>
    <submittedName>
        <fullName evidence="2">Uncharacterized protein</fullName>
    </submittedName>
</protein>
<gene>
    <name evidence="2" type="ORF">T01_13790</name>
</gene>
<dbReference type="OrthoDB" id="5949187at2759"/>
<dbReference type="PANTHER" id="PTHR33539:SF1">
    <property type="entry name" value="UPF0764 PROTEIN C16ORF89"/>
    <property type="match status" value="1"/>
</dbReference>
<sequence length="554" mass="63177">LDTYLNSEELFNIGKDFMHWLSESRHIFTQLSHEDVAAYVSDESTATLSTGPPCPSRELETRIWVPVGETTILVIGREQRVTVHTNSPLKFSDKLTIPEIWPKRNGTSDAITSSSLRANSFVIRIYDPLCYICLVKILHTVAALDPRGKFGGKMMAANSNNLAKLVIRALLSIVSYYSSQNKNCSSPDLFALRFIEGQSPLILKESNFIRGAFENDLIKLQENVSLLAERKVHCVRQADAEIFAKTEYFSRQFTFFPKRLNLQPVRRWRQLSPELAGDTSSDSYEILKFTFLNCVSKLNQVMKCSQINGKGTKTDQSCNWTCDDIPEECYRYLLHEKRLQCSHLVGRVLLTVAFEVANCLRTLQNHLRELKFRDGLIDLRTELCSNLFYLLENRYTARREPEKQEPLGLAMQFACGHLGYYEFLRLSWLPLLINGQHESGCYTSAGSSDKCDAWTTSLASLVLVSYLRCLGMNACDVTSGAGRPFEYYGDQQPEQVYNRSVLQELDMISTMNIKFNKISDFTLYWFILAVALFLFISIKLQSKKRPSSGIKQKV</sequence>
<evidence type="ECO:0000256" key="1">
    <source>
        <dbReference type="SAM" id="Phobius"/>
    </source>
</evidence>
<keyword evidence="3" id="KW-1185">Reference proteome</keyword>
<reference evidence="2 3" key="1">
    <citation type="submission" date="2015-01" db="EMBL/GenBank/DDBJ databases">
        <title>Evolution of Trichinella species and genotypes.</title>
        <authorList>
            <person name="Korhonen P.K."/>
            <person name="Edoardo P."/>
            <person name="Giuseppe L.R."/>
            <person name="Gasser R.B."/>
        </authorList>
    </citation>
    <scope>NUCLEOTIDE SEQUENCE [LARGE SCALE GENOMIC DNA]</scope>
    <source>
        <strain evidence="2">ISS3</strain>
    </source>
</reference>
<dbReference type="PANTHER" id="PTHR33539">
    <property type="entry name" value="UPF0764 PROTEIN C16ORF89"/>
    <property type="match status" value="1"/>
</dbReference>
<dbReference type="InterPro" id="IPR031751">
    <property type="entry name" value="DUF4735"/>
</dbReference>
<dbReference type="EMBL" id="JYDH01000009">
    <property type="protein sequence ID" value="KRY41090.1"/>
    <property type="molecule type" value="Genomic_DNA"/>
</dbReference>
<name>A0A0V1BWI7_TRISP</name>
<dbReference type="GO" id="GO:0005829">
    <property type="term" value="C:cytosol"/>
    <property type="evidence" value="ECO:0007669"/>
    <property type="project" value="TreeGrafter"/>
</dbReference>
<feature type="transmembrane region" description="Helical" evidence="1">
    <location>
        <begin position="521"/>
        <end position="538"/>
    </location>
</feature>
<dbReference type="GO" id="GO:0016020">
    <property type="term" value="C:membrane"/>
    <property type="evidence" value="ECO:0007669"/>
    <property type="project" value="TreeGrafter"/>
</dbReference>
<dbReference type="Pfam" id="PF15882">
    <property type="entry name" value="DUF4735"/>
    <property type="match status" value="1"/>
</dbReference>
<evidence type="ECO:0000313" key="3">
    <source>
        <dbReference type="Proteomes" id="UP000054776"/>
    </source>
</evidence>
<evidence type="ECO:0000313" key="2">
    <source>
        <dbReference type="EMBL" id="KRY41090.1"/>
    </source>
</evidence>
<comment type="caution">
    <text evidence="2">The sequence shown here is derived from an EMBL/GenBank/DDBJ whole genome shotgun (WGS) entry which is preliminary data.</text>
</comment>
<dbReference type="Proteomes" id="UP000054776">
    <property type="component" value="Unassembled WGS sequence"/>
</dbReference>
<dbReference type="AlphaFoldDB" id="A0A0V1BWI7"/>
<feature type="non-terminal residue" evidence="2">
    <location>
        <position position="1"/>
    </location>
</feature>
<keyword evidence="1" id="KW-0472">Membrane</keyword>
<accession>A0A0V1BWI7</accession>
<keyword evidence="1" id="KW-1133">Transmembrane helix</keyword>
<proteinExistence type="predicted"/>